<dbReference type="Proteomes" id="UP000029444">
    <property type="component" value="Unassembled WGS sequence"/>
</dbReference>
<keyword evidence="6 8" id="KW-0472">Membrane</keyword>
<dbReference type="STRING" id="1177154.Y5S_03496"/>
<dbReference type="InterPro" id="IPR003400">
    <property type="entry name" value="ExbD"/>
</dbReference>
<keyword evidence="10" id="KW-1185">Reference proteome</keyword>
<comment type="similarity">
    <text evidence="2 7">Belongs to the ExbD/TolR family.</text>
</comment>
<feature type="transmembrane region" description="Helical" evidence="8">
    <location>
        <begin position="21"/>
        <end position="41"/>
    </location>
</feature>
<evidence type="ECO:0000256" key="3">
    <source>
        <dbReference type="ARBA" id="ARBA00022475"/>
    </source>
</evidence>
<sequence>MKKSTRARRMARHHGKHKTVAALNLTSLMDIFTILLIFLLVNNNNAAKLPDNKDIQLPESIAQELPSEVLTIQVSPSDIIVEGQRIAGTEAVREQEERTVKALIDELQFRASQSLAINPEDEREIMILADRDVPYAVIKKLMRSCMETPYTKVAFAVLKVAEEDSNDAE</sequence>
<accession>A0A095SF30</accession>
<organism evidence="9 10">
    <name type="scientific">Alcanivorax nanhaiticus</name>
    <dbReference type="NCBI Taxonomy" id="1177154"/>
    <lineage>
        <taxon>Bacteria</taxon>
        <taxon>Pseudomonadati</taxon>
        <taxon>Pseudomonadota</taxon>
        <taxon>Gammaproteobacteria</taxon>
        <taxon>Oceanospirillales</taxon>
        <taxon>Alcanivoracaceae</taxon>
        <taxon>Alcanivorax</taxon>
    </lineage>
</organism>
<evidence type="ECO:0000313" key="10">
    <source>
        <dbReference type="Proteomes" id="UP000029444"/>
    </source>
</evidence>
<dbReference type="eggNOG" id="COG0848">
    <property type="taxonomic scope" value="Bacteria"/>
</dbReference>
<keyword evidence="5 8" id="KW-1133">Transmembrane helix</keyword>
<evidence type="ECO:0000256" key="1">
    <source>
        <dbReference type="ARBA" id="ARBA00004162"/>
    </source>
</evidence>
<dbReference type="RefSeq" id="WP_035234937.1">
    <property type="nucleotide sequence ID" value="NZ_ARXV01000020.1"/>
</dbReference>
<dbReference type="Pfam" id="PF02472">
    <property type="entry name" value="ExbD"/>
    <property type="match status" value="1"/>
</dbReference>
<name>A0A095SF30_9GAMM</name>
<protein>
    <recommendedName>
        <fullName evidence="11">Biopolymer transporter ExbD</fullName>
    </recommendedName>
</protein>
<evidence type="ECO:0000256" key="8">
    <source>
        <dbReference type="SAM" id="Phobius"/>
    </source>
</evidence>
<dbReference type="GO" id="GO:0022857">
    <property type="term" value="F:transmembrane transporter activity"/>
    <property type="evidence" value="ECO:0007669"/>
    <property type="project" value="InterPro"/>
</dbReference>
<dbReference type="AlphaFoldDB" id="A0A095SF30"/>
<evidence type="ECO:0008006" key="11">
    <source>
        <dbReference type="Google" id="ProtNLM"/>
    </source>
</evidence>
<evidence type="ECO:0000256" key="6">
    <source>
        <dbReference type="ARBA" id="ARBA00023136"/>
    </source>
</evidence>
<dbReference type="EMBL" id="ARXV01000020">
    <property type="protein sequence ID" value="KGD63221.1"/>
    <property type="molecule type" value="Genomic_DNA"/>
</dbReference>
<comment type="subcellular location">
    <subcellularLocation>
        <location evidence="1">Cell membrane</location>
        <topology evidence="1">Single-pass membrane protein</topology>
    </subcellularLocation>
    <subcellularLocation>
        <location evidence="7">Cell membrane</location>
        <topology evidence="7">Single-pass type II membrane protein</topology>
    </subcellularLocation>
</comment>
<keyword evidence="4 7" id="KW-0812">Transmembrane</keyword>
<evidence type="ECO:0000256" key="2">
    <source>
        <dbReference type="ARBA" id="ARBA00005811"/>
    </source>
</evidence>
<keyword evidence="7" id="KW-0813">Transport</keyword>
<evidence type="ECO:0000313" key="9">
    <source>
        <dbReference type="EMBL" id="KGD63221.1"/>
    </source>
</evidence>
<reference evidence="9 10" key="1">
    <citation type="submission" date="2012-09" db="EMBL/GenBank/DDBJ databases">
        <title>Genome Sequence of alkane-degrading Bacterium Alcanivorax sp. 19-m-6.</title>
        <authorList>
            <person name="Lai Q."/>
            <person name="Shao Z."/>
        </authorList>
    </citation>
    <scope>NUCLEOTIDE SEQUENCE [LARGE SCALE GENOMIC DNA]</scope>
    <source>
        <strain evidence="9 10">19-m-6</strain>
    </source>
</reference>
<dbReference type="OrthoDB" id="5294637at2"/>
<comment type="caution">
    <text evidence="9">The sequence shown here is derived from an EMBL/GenBank/DDBJ whole genome shotgun (WGS) entry which is preliminary data.</text>
</comment>
<proteinExistence type="inferred from homology"/>
<keyword evidence="7" id="KW-0653">Protein transport</keyword>
<gene>
    <name evidence="9" type="ORF">Y5S_03496</name>
</gene>
<dbReference type="GO" id="GO:0015031">
    <property type="term" value="P:protein transport"/>
    <property type="evidence" value="ECO:0007669"/>
    <property type="project" value="UniProtKB-KW"/>
</dbReference>
<dbReference type="PATRIC" id="fig|1177154.3.peg.3504"/>
<keyword evidence="3" id="KW-1003">Cell membrane</keyword>
<evidence type="ECO:0000256" key="4">
    <source>
        <dbReference type="ARBA" id="ARBA00022692"/>
    </source>
</evidence>
<dbReference type="GO" id="GO:0005886">
    <property type="term" value="C:plasma membrane"/>
    <property type="evidence" value="ECO:0007669"/>
    <property type="project" value="UniProtKB-SubCell"/>
</dbReference>
<evidence type="ECO:0000256" key="7">
    <source>
        <dbReference type="RuleBase" id="RU003879"/>
    </source>
</evidence>
<evidence type="ECO:0000256" key="5">
    <source>
        <dbReference type="ARBA" id="ARBA00022989"/>
    </source>
</evidence>